<name>A0A1M6WA30_9RHOB</name>
<sequence>MRHPWIFSTIICLLSLGAVGPSKAEWIKTYYPIIIDTSDPETLYFDGEVNSRLPLNLGRALEKFPNANTLFLDSPGGDVHAGLEASRTIDRHGLTTIIPEESGCYSACTFLFFAGASRYAYGGLGVHQARSSIESNFATQMLAADILSILKDYDVNEEVYSIMFSTPPDDVHVFTEAEKQKYRFLGNRTEPQKRRAAKETVKQPETAPQAATPSPPRPAVAPPPTPLQPVMTHVVAGLDANGDGFLALRAGTTSGAKRLSKMVEGTRLEFLGKQGVWYEVRTETGLEGWAHSNWISRIRQVQTPDTNLCDALWTERNSIYARNGYCFKSERGQSAFSNAGCIQGLSPGDVQLSANERAVINELIERERQADCR</sequence>
<organism evidence="3 4">
    <name type="scientific">Roseovarius marisflavi</name>
    <dbReference type="NCBI Taxonomy" id="1054996"/>
    <lineage>
        <taxon>Bacteria</taxon>
        <taxon>Pseudomonadati</taxon>
        <taxon>Pseudomonadota</taxon>
        <taxon>Alphaproteobacteria</taxon>
        <taxon>Rhodobacterales</taxon>
        <taxon>Roseobacteraceae</taxon>
        <taxon>Roseovarius</taxon>
    </lineage>
</organism>
<proteinExistence type="predicted"/>
<evidence type="ECO:0000313" key="3">
    <source>
        <dbReference type="EMBL" id="SHK90630.1"/>
    </source>
</evidence>
<feature type="compositionally biased region" description="Basic and acidic residues" evidence="1">
    <location>
        <begin position="190"/>
        <end position="202"/>
    </location>
</feature>
<protein>
    <submittedName>
        <fullName evidence="3">SH3 domain-containing protein</fullName>
    </submittedName>
</protein>
<dbReference type="InterPro" id="IPR025582">
    <property type="entry name" value="YARHG_dom"/>
</dbReference>
<feature type="compositionally biased region" description="Pro residues" evidence="1">
    <location>
        <begin position="213"/>
        <end position="227"/>
    </location>
</feature>
<feature type="region of interest" description="Disordered" evidence="1">
    <location>
        <begin position="186"/>
        <end position="228"/>
    </location>
</feature>
<dbReference type="SUPFAM" id="SSF52096">
    <property type="entry name" value="ClpP/crotonase"/>
    <property type="match status" value="1"/>
</dbReference>
<dbReference type="InterPro" id="IPR029045">
    <property type="entry name" value="ClpP/crotonase-like_dom_sf"/>
</dbReference>
<dbReference type="Proteomes" id="UP000184191">
    <property type="component" value="Unassembled WGS sequence"/>
</dbReference>
<dbReference type="Gene3D" id="3.90.226.10">
    <property type="entry name" value="2-enoyl-CoA Hydratase, Chain A, domain 1"/>
    <property type="match status" value="1"/>
</dbReference>
<reference evidence="4" key="1">
    <citation type="submission" date="2016-11" db="EMBL/GenBank/DDBJ databases">
        <authorList>
            <person name="Varghese N."/>
            <person name="Submissions S."/>
        </authorList>
    </citation>
    <scope>NUCLEOTIDE SEQUENCE [LARGE SCALE GENOMIC DNA]</scope>
    <source>
        <strain evidence="4">DSM 29327</strain>
    </source>
</reference>
<dbReference type="AlphaFoldDB" id="A0A1M6WA30"/>
<accession>A0A1M6WA30</accession>
<dbReference type="Pfam" id="PF13308">
    <property type="entry name" value="YARHG"/>
    <property type="match status" value="1"/>
</dbReference>
<dbReference type="OrthoDB" id="9816009at2"/>
<dbReference type="EMBL" id="FRBN01000002">
    <property type="protein sequence ID" value="SHK90630.1"/>
    <property type="molecule type" value="Genomic_DNA"/>
</dbReference>
<keyword evidence="4" id="KW-1185">Reference proteome</keyword>
<dbReference type="SMART" id="SM01324">
    <property type="entry name" value="YARHG"/>
    <property type="match status" value="1"/>
</dbReference>
<dbReference type="Pfam" id="PF08239">
    <property type="entry name" value="SH3_3"/>
    <property type="match status" value="1"/>
</dbReference>
<dbReference type="STRING" id="1054996.SAMN05444414_102208"/>
<gene>
    <name evidence="3" type="ORF">SAMN05444414_102208</name>
</gene>
<evidence type="ECO:0000313" key="4">
    <source>
        <dbReference type="Proteomes" id="UP000184191"/>
    </source>
</evidence>
<dbReference type="Gene3D" id="2.30.30.40">
    <property type="entry name" value="SH3 Domains"/>
    <property type="match status" value="1"/>
</dbReference>
<evidence type="ECO:0000256" key="1">
    <source>
        <dbReference type="SAM" id="MobiDB-lite"/>
    </source>
</evidence>
<dbReference type="InterPro" id="IPR003646">
    <property type="entry name" value="SH3-like_bac-type"/>
</dbReference>
<feature type="domain" description="YARHG" evidence="2">
    <location>
        <begin position="287"/>
        <end position="368"/>
    </location>
</feature>
<evidence type="ECO:0000259" key="2">
    <source>
        <dbReference type="SMART" id="SM01324"/>
    </source>
</evidence>
<dbReference type="RefSeq" id="WP_073195011.1">
    <property type="nucleotide sequence ID" value="NZ_FRBN01000002.1"/>
</dbReference>